<keyword evidence="2" id="KW-1185">Reference proteome</keyword>
<evidence type="ECO:0000313" key="2">
    <source>
        <dbReference type="Proteomes" id="UP000295807"/>
    </source>
</evidence>
<dbReference type="InterPro" id="IPR011050">
    <property type="entry name" value="Pectin_lyase_fold/virulence"/>
</dbReference>
<protein>
    <recommendedName>
        <fullName evidence="3">Pectate lyase-like protein</fullName>
    </recommendedName>
</protein>
<evidence type="ECO:0008006" key="3">
    <source>
        <dbReference type="Google" id="ProtNLM"/>
    </source>
</evidence>
<sequence length="531" mass="58239">MCKYGYFILICLMLSTAVSCKKDDILLTKETYTELTIKYENFPDFSFAGYEQSEEAIPLVPVKIVIEAGEGDDAGLIQDAIDTVSNLPVINGFRGAVLLKAGTYEVGQTIYIRTNGVVLRGEGQGEAGTIIMATAKPRELGLTKVSEFQQYNLIEIEGSADPIELSGGAVIAADRLHVGARSIPVNTASDLRKGDHIGVVKTPDQNWISALGMDQYGWTPEQYTTIHRRKIAQIKDNVIVLDIPLVDQIQKSLGGGNIVKLSLPKRVSNSGVENLRLISIADSEFELDENRVWTAVRLSRTVNCWVRNITAVNFIFTCVSIGRESDFNTIQDCAMLDPTGQTIGDRKYAFLIEGGGGMGNLFQRCYSKGGRHDFATSSKVTGPNVFLDCYAIDTHNDTGPHHRWATGILYDNIYAGRITARNRRELGGGHGWAGAQNMFWNCKATEGFQIESPPNAINWCIGCRGEKNGNAYWASWSIPVKPRSFFLEQLKNRLGPAAVAAVTVPAQLGDTPIWSELEKWAGGKDAMAKVE</sequence>
<dbReference type="Proteomes" id="UP000295807">
    <property type="component" value="Unassembled WGS sequence"/>
</dbReference>
<evidence type="ECO:0000313" key="1">
    <source>
        <dbReference type="EMBL" id="TCS84850.1"/>
    </source>
</evidence>
<name>A0A4R3KLD2_9SPHI</name>
<accession>A0A4R3KLD2</accession>
<proteinExistence type="predicted"/>
<dbReference type="SUPFAM" id="SSF51126">
    <property type="entry name" value="Pectin lyase-like"/>
    <property type="match status" value="1"/>
</dbReference>
<dbReference type="Gene3D" id="2.160.20.10">
    <property type="entry name" value="Single-stranded right-handed beta-helix, Pectin lyase-like"/>
    <property type="match status" value="1"/>
</dbReference>
<dbReference type="AlphaFoldDB" id="A0A4R3KLD2"/>
<dbReference type="EMBL" id="SMAD01000017">
    <property type="protein sequence ID" value="TCS84850.1"/>
    <property type="molecule type" value="Genomic_DNA"/>
</dbReference>
<dbReference type="PROSITE" id="PS51257">
    <property type="entry name" value="PROKAR_LIPOPROTEIN"/>
    <property type="match status" value="1"/>
</dbReference>
<reference evidence="1 2" key="1">
    <citation type="submission" date="2019-03" db="EMBL/GenBank/DDBJ databases">
        <title>Genomic Encyclopedia of Type Strains, Phase IV (KMG-IV): sequencing the most valuable type-strain genomes for metagenomic binning, comparative biology and taxonomic classification.</title>
        <authorList>
            <person name="Goeker M."/>
        </authorList>
    </citation>
    <scope>NUCLEOTIDE SEQUENCE [LARGE SCALE GENOMIC DNA]</scope>
    <source>
        <strain evidence="1 2">DSM 21100</strain>
    </source>
</reference>
<gene>
    <name evidence="1" type="ORF">EDD80_11728</name>
</gene>
<comment type="caution">
    <text evidence="1">The sequence shown here is derived from an EMBL/GenBank/DDBJ whole genome shotgun (WGS) entry which is preliminary data.</text>
</comment>
<organism evidence="1 2">
    <name type="scientific">Anseongella ginsenosidimutans</name>
    <dbReference type="NCBI Taxonomy" id="496056"/>
    <lineage>
        <taxon>Bacteria</taxon>
        <taxon>Pseudomonadati</taxon>
        <taxon>Bacteroidota</taxon>
        <taxon>Sphingobacteriia</taxon>
        <taxon>Sphingobacteriales</taxon>
        <taxon>Sphingobacteriaceae</taxon>
        <taxon>Anseongella</taxon>
    </lineage>
</organism>
<dbReference type="InterPro" id="IPR012334">
    <property type="entry name" value="Pectin_lyas_fold"/>
</dbReference>